<feature type="region of interest" description="Disordered" evidence="1">
    <location>
        <begin position="1"/>
        <end position="30"/>
    </location>
</feature>
<organism evidence="2 3">
    <name type="scientific">Protopolystoma xenopodis</name>
    <dbReference type="NCBI Taxonomy" id="117903"/>
    <lineage>
        <taxon>Eukaryota</taxon>
        <taxon>Metazoa</taxon>
        <taxon>Spiralia</taxon>
        <taxon>Lophotrochozoa</taxon>
        <taxon>Platyhelminthes</taxon>
        <taxon>Monogenea</taxon>
        <taxon>Polyopisthocotylea</taxon>
        <taxon>Polystomatidea</taxon>
        <taxon>Polystomatidae</taxon>
        <taxon>Protopolystoma</taxon>
    </lineage>
</organism>
<dbReference type="Proteomes" id="UP000784294">
    <property type="component" value="Unassembled WGS sequence"/>
</dbReference>
<evidence type="ECO:0000313" key="3">
    <source>
        <dbReference type="Proteomes" id="UP000784294"/>
    </source>
</evidence>
<dbReference type="AlphaFoldDB" id="A0A3S5B262"/>
<dbReference type="EMBL" id="CAAALY010010898">
    <property type="protein sequence ID" value="VEL11123.1"/>
    <property type="molecule type" value="Genomic_DNA"/>
</dbReference>
<evidence type="ECO:0000256" key="1">
    <source>
        <dbReference type="SAM" id="MobiDB-lite"/>
    </source>
</evidence>
<evidence type="ECO:0000313" key="2">
    <source>
        <dbReference type="EMBL" id="VEL11123.1"/>
    </source>
</evidence>
<keyword evidence="3" id="KW-1185">Reference proteome</keyword>
<gene>
    <name evidence="2" type="ORF">PXEA_LOCUS4563</name>
</gene>
<accession>A0A3S5B262</accession>
<name>A0A3S5B262_9PLAT</name>
<protein>
    <submittedName>
        <fullName evidence="2">Uncharacterized protein</fullName>
    </submittedName>
</protein>
<proteinExistence type="predicted"/>
<comment type="caution">
    <text evidence="2">The sequence shown here is derived from an EMBL/GenBank/DDBJ whole genome shotgun (WGS) entry which is preliminary data.</text>
</comment>
<sequence>MKLGTGPQKVGYNGGEGEKEDNRVMGSKPRERKIPRHWHGHAHGHHLLLIHEYVIIGDVNGRFLDGQIADNHTMIFIFTTDQLTDSIEEGEVRRSSVALQMVPGTGSGYYYT</sequence>
<reference evidence="2" key="1">
    <citation type="submission" date="2018-11" db="EMBL/GenBank/DDBJ databases">
        <authorList>
            <consortium name="Pathogen Informatics"/>
        </authorList>
    </citation>
    <scope>NUCLEOTIDE SEQUENCE</scope>
</reference>